<evidence type="ECO:0000256" key="3">
    <source>
        <dbReference type="SAM" id="MobiDB-lite"/>
    </source>
</evidence>
<evidence type="ECO:0000313" key="4">
    <source>
        <dbReference type="Ensembl" id="ENSOANP00000046666.1"/>
    </source>
</evidence>
<dbReference type="AlphaFoldDB" id="A0A6I8P0Z5"/>
<dbReference type="CTD" id="168002"/>
<dbReference type="GO" id="GO:1900108">
    <property type="term" value="P:negative regulation of nodal signaling pathway"/>
    <property type="evidence" value="ECO:0000318"/>
    <property type="project" value="GO_Central"/>
</dbReference>
<dbReference type="Pfam" id="PF15268">
    <property type="entry name" value="Dapper"/>
    <property type="match status" value="2"/>
</dbReference>
<feature type="region of interest" description="Disordered" evidence="3">
    <location>
        <begin position="41"/>
        <end position="64"/>
    </location>
</feature>
<dbReference type="GeneTree" id="ENSGT00950000183181"/>
<accession>A0A6I8P0Z5</accession>
<sequence length="744" mass="77962">MGARSGWERCRVGERLQAALAGLQELGQLRARQQELVRGALALSPGVPRPPPAAPAGHPDSHERRLQASLTALKEQLSHLRRQDIGLKSHLDQLDQQINELKLDVSQTSSEHLDSDSRPSSGFYDLSDGGSASLSTSCASVSSESISSWSGGLRPGGRPPSPARLGLLDYRPKSADGTTVRAAPLQQRGVYVPEGGWGRAGLDPPREAGGRPKPRPVSTGDLGRPGPLSAGPQKASTPELRPSSLLGPGADVQFLPVDPKYRSDLVSRSGSDVYLYPSPLHAVALQSPLFSLAGGLSPLRPPASGAAAPGIVGVEPGVAGGYIDKLLRLNRCQGNLSGGAGPRGSIQGQLSTPTSRGAGLRTGSGSQLQRRVLCSPERSGAGGRGQREAQSRVDLERPTPPPATESVATKPRPAGQLAASDSPLAAPVGAGAALARREVGRGRPGRCPEGLVPEQFLRRRETHSLRPAPVPPEVKTLKIKRRNSEKVQRLLPGRMLGTSWAGLRLRLEDAPSPGAHGGRGLVRRPTFSGEGPARSCSESSLYRAPLSPPPAPPSPPKLDGAPTRSSFRPAVAAPGAAVPRGPAKKKQRRWESSVEISARTPSAGHGPPPGRRRAGALRPAGLRARSGCPRRGPPAGSQSDQSEYSAECASLFHSTLAETSEEEDASDCTANRFGDSESSDGDAARLSRSSPALHARGTGGEPAWPRSRMPAPPGPRVCRIKASKALKKKIRRFQPAALKVMTTV</sequence>
<dbReference type="PANTHER" id="PTHR15919:SF13">
    <property type="entry name" value="DAPPER HOMOLOG 2"/>
    <property type="match status" value="1"/>
</dbReference>
<feature type="region of interest" description="Disordered" evidence="3">
    <location>
        <begin position="145"/>
        <end position="247"/>
    </location>
</feature>
<feature type="compositionally biased region" description="Low complexity" evidence="3">
    <location>
        <begin position="616"/>
        <end position="627"/>
    </location>
</feature>
<dbReference type="PANTHER" id="PTHR15919">
    <property type="entry name" value="DAPPER-RELATED"/>
    <property type="match status" value="1"/>
</dbReference>
<dbReference type="Proteomes" id="UP000002279">
    <property type="component" value="Unplaced"/>
</dbReference>
<dbReference type="GeneID" id="103166766"/>
<dbReference type="Ensembl" id="ENSOANT00000069958.1">
    <property type="protein sequence ID" value="ENSOANP00000046666.1"/>
    <property type="gene ID" value="ENSOANG00000046758.1"/>
</dbReference>
<feature type="compositionally biased region" description="Polar residues" evidence="3">
    <location>
        <begin position="346"/>
        <end position="355"/>
    </location>
</feature>
<feature type="compositionally biased region" description="Basic and acidic residues" evidence="3">
    <location>
        <begin position="385"/>
        <end position="397"/>
    </location>
</feature>
<comment type="similarity">
    <text evidence="1">Belongs to the dapper family.</text>
</comment>
<dbReference type="Bgee" id="ENSOANG00000046758">
    <property type="expression patterns" value="Expressed in adult mammalian kidney and 6 other cell types or tissues"/>
</dbReference>
<reference evidence="4" key="1">
    <citation type="submission" date="2025-08" db="UniProtKB">
        <authorList>
            <consortium name="Ensembl"/>
        </authorList>
    </citation>
    <scope>IDENTIFICATION</scope>
    <source>
        <strain evidence="4">Glennie</strain>
    </source>
</reference>
<proteinExistence type="inferred from homology"/>
<feature type="region of interest" description="Disordered" evidence="3">
    <location>
        <begin position="105"/>
        <end position="125"/>
    </location>
</feature>
<dbReference type="FunCoup" id="A0A6I8P0Z5">
    <property type="interactions" value="219"/>
</dbReference>
<feature type="compositionally biased region" description="Low complexity" evidence="3">
    <location>
        <begin position="568"/>
        <end position="581"/>
    </location>
</feature>
<keyword evidence="2" id="KW-0175">Coiled coil</keyword>
<reference evidence="4" key="2">
    <citation type="submission" date="2025-09" db="UniProtKB">
        <authorList>
            <consortium name="Ensembl"/>
        </authorList>
    </citation>
    <scope>IDENTIFICATION</scope>
    <source>
        <strain evidence="4">Glennie</strain>
    </source>
</reference>
<feature type="region of interest" description="Disordered" evidence="3">
    <location>
        <begin position="508"/>
        <end position="717"/>
    </location>
</feature>
<organism evidence="4 5">
    <name type="scientific">Ornithorhynchus anatinus</name>
    <name type="common">Duckbill platypus</name>
    <dbReference type="NCBI Taxonomy" id="9258"/>
    <lineage>
        <taxon>Eukaryota</taxon>
        <taxon>Metazoa</taxon>
        <taxon>Chordata</taxon>
        <taxon>Craniata</taxon>
        <taxon>Vertebrata</taxon>
        <taxon>Euteleostomi</taxon>
        <taxon>Mammalia</taxon>
        <taxon>Monotremata</taxon>
        <taxon>Ornithorhynchidae</taxon>
        <taxon>Ornithorhynchus</taxon>
    </lineage>
</organism>
<dbReference type="InterPro" id="IPR024843">
    <property type="entry name" value="Dapper"/>
</dbReference>
<evidence type="ECO:0000256" key="1">
    <source>
        <dbReference type="ARBA" id="ARBA00010807"/>
    </source>
</evidence>
<dbReference type="RefSeq" id="XP_028905425.1">
    <property type="nucleotide sequence ID" value="XM_029049592.2"/>
</dbReference>
<protein>
    <submittedName>
        <fullName evidence="4">Dishevelled binding antagonist of beta catenin 2</fullName>
    </submittedName>
</protein>
<feature type="compositionally biased region" description="Pro residues" evidence="3">
    <location>
        <begin position="546"/>
        <end position="556"/>
    </location>
</feature>
<dbReference type="InParanoid" id="A0A6I8P0Z5"/>
<keyword evidence="5" id="KW-1185">Reference proteome</keyword>
<name>A0A6I8P0Z5_ORNAN</name>
<dbReference type="OMA" id="GNDVYPY"/>
<evidence type="ECO:0000313" key="5">
    <source>
        <dbReference type="Proteomes" id="UP000002279"/>
    </source>
</evidence>
<dbReference type="OrthoDB" id="9950432at2759"/>
<evidence type="ECO:0000256" key="2">
    <source>
        <dbReference type="ARBA" id="ARBA00023054"/>
    </source>
</evidence>
<dbReference type="KEGG" id="oaa:103166766"/>
<feature type="region of interest" description="Disordered" evidence="3">
    <location>
        <begin position="338"/>
        <end position="424"/>
    </location>
</feature>
<gene>
    <name evidence="4" type="primary">DACT2</name>
</gene>
<dbReference type="GO" id="GO:0005737">
    <property type="term" value="C:cytoplasm"/>
    <property type="evidence" value="ECO:0000318"/>
    <property type="project" value="GO_Central"/>
</dbReference>